<dbReference type="PROSITE" id="PS51061">
    <property type="entry name" value="R3H"/>
    <property type="match status" value="1"/>
</dbReference>
<dbReference type="InterPro" id="IPR034078">
    <property type="entry name" value="NFX1_fam"/>
</dbReference>
<dbReference type="PANTHER" id="PTHR12360:SF12">
    <property type="entry name" value="TRANSCRIPTIONAL REPRESSOR NF-X1"/>
    <property type="match status" value="1"/>
</dbReference>
<comment type="similarity">
    <text evidence="2">Belongs to the NFX1 family.</text>
</comment>
<protein>
    <recommendedName>
        <fullName evidence="11">R3H domain-containing protein</fullName>
    </recommendedName>
</protein>
<evidence type="ECO:0000256" key="5">
    <source>
        <dbReference type="ARBA" id="ARBA00022771"/>
    </source>
</evidence>
<feature type="compositionally biased region" description="Basic residues" evidence="10">
    <location>
        <begin position="25"/>
        <end position="35"/>
    </location>
</feature>
<dbReference type="EMBL" id="MU839834">
    <property type="protein sequence ID" value="KAK1755130.1"/>
    <property type="molecule type" value="Genomic_DNA"/>
</dbReference>
<keyword evidence="9" id="KW-0539">Nucleus</keyword>
<keyword evidence="5" id="KW-0863">Zinc-finger</keyword>
<feature type="region of interest" description="Disordered" evidence="10">
    <location>
        <begin position="1056"/>
        <end position="1165"/>
    </location>
</feature>
<evidence type="ECO:0000256" key="9">
    <source>
        <dbReference type="ARBA" id="ARBA00023242"/>
    </source>
</evidence>
<dbReference type="CDD" id="cd06008">
    <property type="entry name" value="NF-X1-zinc-finger"/>
    <property type="match status" value="5"/>
</dbReference>
<dbReference type="GO" id="GO:0000122">
    <property type="term" value="P:negative regulation of transcription by RNA polymerase II"/>
    <property type="evidence" value="ECO:0007669"/>
    <property type="project" value="TreeGrafter"/>
</dbReference>
<evidence type="ECO:0000256" key="2">
    <source>
        <dbReference type="ARBA" id="ARBA00007269"/>
    </source>
</evidence>
<sequence>MPEAQTGQRVPSQPRGTSGGGEGRGRRRGGGRGRGRGNQQGARPTDGTQIQQQDARSSRPHSRNGDAAVGASSEGPAPNRERSNDGGRGRGERRWRGRGRGAASGQHHRRPPPPAELRSNPPTESGLSATAAEFIPGQPVQSSRSRPASSRPVVPPATPARQPAQRRMSKSSAADLPTRIQEDIDNGQYECVICANEVVRTSRVWSCPTCSTVTHLHCVKKWYTNQSKAREENQDPNQPTGWRCPGCNSSLTETPDYYHCWCGKDFDPKPIPGLPPHTCGQTCSKTRPTCPHPCTLLCHAGPCPPCTLMGPSQTCFCGKHTITKKCIESDYGKGWSCGEICGDLLPCGEHACSRECHSGLCGACEVPVLSTCYCGKEQREVPCDQRDDILESFNYGQLQQQKPDDDDVDSSWFEGSYACRNTCERPFDCGHHTCQKPCHPQDERPAHCPLSPDVVTHCPCGKTPLQSISPVPRRSCQDTIPHCDKLCNKTLGCGHRCQEKCHTGPCAPCSQYVDISCRCGRTTVNAVCHQGDLQPPMCFKVCKAQLNCGRHECGERCCPGEKKASERRRQKRTANENFEAEHICLQICGRQLKCGEHTCQQLCHRGQCPSCLEAIFDEIACSCGRTVLQPPQPCGTKPPECRFDCTRVPPCGHPAVSHQCHPDDVPCTKCPFLVEKLCICGKRILKNQPCWFEEARCGLPCGRKLKCGNHECKKPCHKPGECEDAGIAGSHCPQACGKVRKSCEHNCMEQCHAPYPCKEDKPCEFKTLITCPCQHRRQEVRCLATKLNPWPNRDTMLKCDDECLRLQRNRLVADALKIDADHTDNHIPYSDTTMRAFKEDPSWTQAREREMRLFALATEEKRLRFKPMPANRRAFLHSLAEDYGLDSVSEDPEPHRHVCIFKTPRFVSPPHKTLAQCGRILKAAAVASGAQTARQPAAVPQHEAFNGFLLKDPRFGLTIDELDRAIAAELAAASRSGPALTFTTSFLASEEIVIKASPVTRAAAVAASHAATTPQSIEAALAAIKSPLAKTISRLGLAGAVFLCHVDSSLNITRREGDAAASTSGWSDVVSRGSWRRVQPQAPQAPPPPVPRTFLALKKVDVKKKEKEKVTEEVEDDWLAAVEKEEGASAEKEGSLGEKQEVSVGEGDDGKHSEGEHEQAVGVSI</sequence>
<accession>A0AAJ0FBG2</accession>
<keyword evidence="6" id="KW-0862">Zinc</keyword>
<dbReference type="Proteomes" id="UP001239445">
    <property type="component" value="Unassembled WGS sequence"/>
</dbReference>
<feature type="region of interest" description="Disordered" evidence="10">
    <location>
        <begin position="1"/>
        <end position="175"/>
    </location>
</feature>
<evidence type="ECO:0000256" key="3">
    <source>
        <dbReference type="ARBA" id="ARBA00022723"/>
    </source>
</evidence>
<feature type="compositionally biased region" description="Polar residues" evidence="10">
    <location>
        <begin position="1"/>
        <end position="11"/>
    </location>
</feature>
<feature type="domain" description="R3H" evidence="11">
    <location>
        <begin position="841"/>
        <end position="904"/>
    </location>
</feature>
<dbReference type="Gene3D" id="3.30.1370.50">
    <property type="entry name" value="R3H-like domain"/>
    <property type="match status" value="1"/>
</dbReference>
<feature type="compositionally biased region" description="Basic and acidic residues" evidence="10">
    <location>
        <begin position="1122"/>
        <end position="1141"/>
    </location>
</feature>
<comment type="caution">
    <text evidence="12">The sequence shown here is derived from an EMBL/GenBank/DDBJ whole genome shotgun (WGS) entry which is preliminary data.</text>
</comment>
<feature type="compositionally biased region" description="Basic and acidic residues" evidence="10">
    <location>
        <begin position="79"/>
        <end position="94"/>
    </location>
</feature>
<dbReference type="InterPro" id="IPR036867">
    <property type="entry name" value="R3H_dom_sf"/>
</dbReference>
<evidence type="ECO:0000313" key="13">
    <source>
        <dbReference type="Proteomes" id="UP001239445"/>
    </source>
</evidence>
<name>A0AAJ0FBG2_9PEZI</name>
<keyword evidence="4" id="KW-0677">Repeat</keyword>
<reference evidence="12" key="1">
    <citation type="submission" date="2023-06" db="EMBL/GenBank/DDBJ databases">
        <title>Genome-scale phylogeny and comparative genomics of the fungal order Sordariales.</title>
        <authorList>
            <consortium name="Lawrence Berkeley National Laboratory"/>
            <person name="Hensen N."/>
            <person name="Bonometti L."/>
            <person name="Westerberg I."/>
            <person name="Brannstrom I.O."/>
            <person name="Guillou S."/>
            <person name="Cros-Aarteil S."/>
            <person name="Calhoun S."/>
            <person name="Haridas S."/>
            <person name="Kuo A."/>
            <person name="Mondo S."/>
            <person name="Pangilinan J."/>
            <person name="Riley R."/>
            <person name="Labutti K."/>
            <person name="Andreopoulos B."/>
            <person name="Lipzen A."/>
            <person name="Chen C."/>
            <person name="Yanf M."/>
            <person name="Daum C."/>
            <person name="Ng V."/>
            <person name="Clum A."/>
            <person name="Steindorff A."/>
            <person name="Ohm R."/>
            <person name="Martin F."/>
            <person name="Silar P."/>
            <person name="Natvig D."/>
            <person name="Lalanne C."/>
            <person name="Gautier V."/>
            <person name="Ament-Velasquez S.L."/>
            <person name="Kruys A."/>
            <person name="Hutchinson M.I."/>
            <person name="Powell A.J."/>
            <person name="Barry K."/>
            <person name="Miller A.N."/>
            <person name="Grigoriev I.V."/>
            <person name="Debuchy R."/>
            <person name="Gladieux P."/>
            <person name="Thoren M.H."/>
            <person name="Johannesson H."/>
        </authorList>
    </citation>
    <scope>NUCLEOTIDE SEQUENCE</scope>
    <source>
        <strain evidence="12">PSN4</strain>
    </source>
</reference>
<keyword evidence="7" id="KW-0805">Transcription regulation</keyword>
<evidence type="ECO:0000256" key="1">
    <source>
        <dbReference type="ARBA" id="ARBA00004123"/>
    </source>
</evidence>
<dbReference type="GO" id="GO:0000977">
    <property type="term" value="F:RNA polymerase II transcription regulatory region sequence-specific DNA binding"/>
    <property type="evidence" value="ECO:0007669"/>
    <property type="project" value="TreeGrafter"/>
</dbReference>
<keyword evidence="8" id="KW-0804">Transcription</keyword>
<dbReference type="AlphaFoldDB" id="A0AAJ0FBG2"/>
<dbReference type="Pfam" id="PF01424">
    <property type="entry name" value="R3H"/>
    <property type="match status" value="1"/>
</dbReference>
<evidence type="ECO:0000313" key="12">
    <source>
        <dbReference type="EMBL" id="KAK1755130.1"/>
    </source>
</evidence>
<dbReference type="PANTHER" id="PTHR12360">
    <property type="entry name" value="NUCLEAR TRANSCRIPTION FACTOR, X-BOX BINDING 1 NFX1"/>
    <property type="match status" value="1"/>
</dbReference>
<proteinExistence type="inferred from homology"/>
<dbReference type="SMART" id="SM00438">
    <property type="entry name" value="ZnF_NFX"/>
    <property type="match status" value="10"/>
</dbReference>
<evidence type="ECO:0000256" key="10">
    <source>
        <dbReference type="SAM" id="MobiDB-lite"/>
    </source>
</evidence>
<evidence type="ECO:0000259" key="11">
    <source>
        <dbReference type="PROSITE" id="PS51061"/>
    </source>
</evidence>
<dbReference type="GO" id="GO:0005634">
    <property type="term" value="C:nucleus"/>
    <property type="evidence" value="ECO:0007669"/>
    <property type="project" value="UniProtKB-SubCell"/>
</dbReference>
<dbReference type="InterPro" id="IPR001374">
    <property type="entry name" value="R3H_dom"/>
</dbReference>
<dbReference type="FunFam" id="3.30.1370.50:FF:000006">
    <property type="entry name" value="NF-X1 finger transcription factor"/>
    <property type="match status" value="1"/>
</dbReference>
<evidence type="ECO:0000256" key="4">
    <source>
        <dbReference type="ARBA" id="ARBA00022737"/>
    </source>
</evidence>
<gene>
    <name evidence="12" type="ORF">QBC47DRAFT_209932</name>
</gene>
<feature type="compositionally biased region" description="Basic and acidic residues" evidence="10">
    <location>
        <begin position="1098"/>
        <end position="1112"/>
    </location>
</feature>
<organism evidence="12 13">
    <name type="scientific">Echria macrotheca</name>
    <dbReference type="NCBI Taxonomy" id="438768"/>
    <lineage>
        <taxon>Eukaryota</taxon>
        <taxon>Fungi</taxon>
        <taxon>Dikarya</taxon>
        <taxon>Ascomycota</taxon>
        <taxon>Pezizomycotina</taxon>
        <taxon>Sordariomycetes</taxon>
        <taxon>Sordariomycetidae</taxon>
        <taxon>Sordariales</taxon>
        <taxon>Schizotheciaceae</taxon>
        <taxon>Echria</taxon>
    </lineage>
</organism>
<dbReference type="Pfam" id="PF01422">
    <property type="entry name" value="zf-NF-X1"/>
    <property type="match status" value="7"/>
</dbReference>
<keyword evidence="3" id="KW-0479">Metal-binding</keyword>
<comment type="subcellular location">
    <subcellularLocation>
        <location evidence="1">Nucleus</location>
    </subcellularLocation>
</comment>
<dbReference type="SMART" id="SM00393">
    <property type="entry name" value="R3H"/>
    <property type="match status" value="1"/>
</dbReference>
<feature type="compositionally biased region" description="Low complexity" evidence="10">
    <location>
        <begin position="138"/>
        <end position="152"/>
    </location>
</feature>
<dbReference type="InterPro" id="IPR000967">
    <property type="entry name" value="Znf_NFX1"/>
</dbReference>
<evidence type="ECO:0000256" key="7">
    <source>
        <dbReference type="ARBA" id="ARBA00023015"/>
    </source>
</evidence>
<keyword evidence="13" id="KW-1185">Reference proteome</keyword>
<evidence type="ECO:0000256" key="6">
    <source>
        <dbReference type="ARBA" id="ARBA00022833"/>
    </source>
</evidence>
<evidence type="ECO:0000256" key="8">
    <source>
        <dbReference type="ARBA" id="ARBA00023163"/>
    </source>
</evidence>
<dbReference type="GO" id="GO:0000981">
    <property type="term" value="F:DNA-binding transcription factor activity, RNA polymerase II-specific"/>
    <property type="evidence" value="ECO:0007669"/>
    <property type="project" value="TreeGrafter"/>
</dbReference>
<feature type="compositionally biased region" description="Polar residues" evidence="10">
    <location>
        <begin position="39"/>
        <end position="55"/>
    </location>
</feature>
<dbReference type="SUPFAM" id="SSF82708">
    <property type="entry name" value="R3H domain"/>
    <property type="match status" value="1"/>
</dbReference>
<feature type="compositionally biased region" description="Basic and acidic residues" evidence="10">
    <location>
        <begin position="1148"/>
        <end position="1159"/>
    </location>
</feature>
<dbReference type="GO" id="GO:0008270">
    <property type="term" value="F:zinc ion binding"/>
    <property type="evidence" value="ECO:0007669"/>
    <property type="project" value="UniProtKB-KW"/>
</dbReference>